<comment type="similarity">
    <text evidence="1 6 7">Belongs to the bacterial ribosomal protein bL21 family.</text>
</comment>
<dbReference type="HAMAP" id="MF_01363">
    <property type="entry name" value="Ribosomal_bL21"/>
    <property type="match status" value="1"/>
</dbReference>
<dbReference type="GO" id="GO:0005840">
    <property type="term" value="C:ribosome"/>
    <property type="evidence" value="ECO:0007669"/>
    <property type="project" value="UniProtKB-KW"/>
</dbReference>
<dbReference type="AlphaFoldDB" id="A0A7V5HMG5"/>
<gene>
    <name evidence="6 8" type="primary">rplU</name>
    <name evidence="8" type="ORF">ENL43_01130</name>
</gene>
<evidence type="ECO:0000256" key="1">
    <source>
        <dbReference type="ARBA" id="ARBA00008563"/>
    </source>
</evidence>
<dbReference type="GO" id="GO:0006412">
    <property type="term" value="P:translation"/>
    <property type="evidence" value="ECO:0007669"/>
    <property type="project" value="UniProtKB-UniRule"/>
</dbReference>
<dbReference type="EMBL" id="DRTX01000067">
    <property type="protein sequence ID" value="HHF52952.1"/>
    <property type="molecule type" value="Genomic_DNA"/>
</dbReference>
<dbReference type="Pfam" id="PF00829">
    <property type="entry name" value="Ribosomal_L21p"/>
    <property type="match status" value="1"/>
</dbReference>
<dbReference type="InterPro" id="IPR028909">
    <property type="entry name" value="bL21-like"/>
</dbReference>
<evidence type="ECO:0000256" key="5">
    <source>
        <dbReference type="ARBA" id="ARBA00023274"/>
    </source>
</evidence>
<dbReference type="SUPFAM" id="SSF141091">
    <property type="entry name" value="L21p-like"/>
    <property type="match status" value="1"/>
</dbReference>
<dbReference type="InterPro" id="IPR018258">
    <property type="entry name" value="Ribosomal_bL21_CS"/>
</dbReference>
<keyword evidence="4 6" id="KW-0689">Ribosomal protein</keyword>
<dbReference type="GO" id="GO:0005737">
    <property type="term" value="C:cytoplasm"/>
    <property type="evidence" value="ECO:0007669"/>
    <property type="project" value="UniProtKB-ARBA"/>
</dbReference>
<reference evidence="8" key="1">
    <citation type="journal article" date="2020" name="mSystems">
        <title>Genome- and Community-Level Interaction Insights into Carbon Utilization and Element Cycling Functions of Hydrothermarchaeota in Hydrothermal Sediment.</title>
        <authorList>
            <person name="Zhou Z."/>
            <person name="Liu Y."/>
            <person name="Xu W."/>
            <person name="Pan J."/>
            <person name="Luo Z.H."/>
            <person name="Li M."/>
        </authorList>
    </citation>
    <scope>NUCLEOTIDE SEQUENCE [LARGE SCALE GENOMIC DNA]</scope>
    <source>
        <strain evidence="8">HyVt-96</strain>
    </source>
</reference>
<dbReference type="GO" id="GO:0003735">
    <property type="term" value="F:structural constituent of ribosome"/>
    <property type="evidence" value="ECO:0007669"/>
    <property type="project" value="InterPro"/>
</dbReference>
<comment type="caution">
    <text evidence="8">The sequence shown here is derived from an EMBL/GenBank/DDBJ whole genome shotgun (WGS) entry which is preliminary data.</text>
</comment>
<keyword evidence="3 6" id="KW-0694">RNA-binding</keyword>
<accession>A0A7V5HMG5</accession>
<evidence type="ECO:0000256" key="3">
    <source>
        <dbReference type="ARBA" id="ARBA00022884"/>
    </source>
</evidence>
<dbReference type="GO" id="GO:0019843">
    <property type="term" value="F:rRNA binding"/>
    <property type="evidence" value="ECO:0007669"/>
    <property type="project" value="UniProtKB-UniRule"/>
</dbReference>
<protein>
    <recommendedName>
        <fullName evidence="6">Large ribosomal subunit protein bL21</fullName>
    </recommendedName>
</protein>
<comment type="subunit">
    <text evidence="6">Part of the 50S ribosomal subunit. Contacts protein L20.</text>
</comment>
<dbReference type="PANTHER" id="PTHR21349:SF0">
    <property type="entry name" value="LARGE RIBOSOMAL SUBUNIT PROTEIN BL21M"/>
    <property type="match status" value="1"/>
</dbReference>
<evidence type="ECO:0000256" key="6">
    <source>
        <dbReference type="HAMAP-Rule" id="MF_01363"/>
    </source>
</evidence>
<keyword evidence="5 6" id="KW-0687">Ribonucleoprotein</keyword>
<organism evidence="8">
    <name type="scientific">candidate division WOR-3 bacterium</name>
    <dbReference type="NCBI Taxonomy" id="2052148"/>
    <lineage>
        <taxon>Bacteria</taxon>
        <taxon>Bacteria division WOR-3</taxon>
    </lineage>
</organism>
<evidence type="ECO:0000313" key="8">
    <source>
        <dbReference type="EMBL" id="HHF52952.1"/>
    </source>
</evidence>
<name>A0A7V5HMG5_UNCW3</name>
<proteinExistence type="inferred from homology"/>
<evidence type="ECO:0000256" key="2">
    <source>
        <dbReference type="ARBA" id="ARBA00022730"/>
    </source>
</evidence>
<dbReference type="InterPro" id="IPR001787">
    <property type="entry name" value="Ribosomal_bL21"/>
</dbReference>
<dbReference type="PANTHER" id="PTHR21349">
    <property type="entry name" value="50S RIBOSOMAL PROTEIN L21"/>
    <property type="match status" value="1"/>
</dbReference>
<evidence type="ECO:0000256" key="7">
    <source>
        <dbReference type="RuleBase" id="RU000562"/>
    </source>
</evidence>
<dbReference type="GO" id="GO:1990904">
    <property type="term" value="C:ribonucleoprotein complex"/>
    <property type="evidence" value="ECO:0007669"/>
    <property type="project" value="UniProtKB-KW"/>
</dbReference>
<keyword evidence="2 6" id="KW-0699">rRNA-binding</keyword>
<dbReference type="PROSITE" id="PS01169">
    <property type="entry name" value="RIBOSOMAL_L21"/>
    <property type="match status" value="1"/>
</dbReference>
<evidence type="ECO:0000256" key="4">
    <source>
        <dbReference type="ARBA" id="ARBA00022980"/>
    </source>
</evidence>
<dbReference type="NCBIfam" id="TIGR00061">
    <property type="entry name" value="L21"/>
    <property type="match status" value="1"/>
</dbReference>
<dbReference type="InterPro" id="IPR036164">
    <property type="entry name" value="bL21-like_sf"/>
</dbReference>
<dbReference type="Proteomes" id="UP000886050">
    <property type="component" value="Unassembled WGS sequence"/>
</dbReference>
<comment type="function">
    <text evidence="6 7">This protein binds to 23S rRNA in the presence of protein L20.</text>
</comment>
<sequence>MNYAVIEFKGFEYRVKENGVITVQKVDKKEGENVEIDTVLLVRKGDKTLVGTPYVEGAKVIAKVLGDRKTPKVIAFKFKRRKNYRRKKGHRQILTELKIEKIIS</sequence>